<dbReference type="EMBL" id="LS483254">
    <property type="protein sequence ID" value="SQD92442.1"/>
    <property type="molecule type" value="Genomic_DNA"/>
</dbReference>
<feature type="active site" description="Proton acceptor" evidence="8">
    <location>
        <position position="13"/>
    </location>
</feature>
<feature type="binding site" description="in other chain" evidence="8">
    <location>
        <position position="211"/>
    </location>
    <ligand>
        <name>IMP</name>
        <dbReference type="ChEBI" id="CHEBI:58053"/>
        <note>ligand shared between dimeric partners</note>
    </ligand>
</feature>
<dbReference type="PANTHER" id="PTHR11846:SF0">
    <property type="entry name" value="ADENYLOSUCCINATE SYNTHETASE"/>
    <property type="match status" value="1"/>
</dbReference>
<feature type="active site" description="Proton donor" evidence="8">
    <location>
        <position position="41"/>
    </location>
</feature>
<dbReference type="AlphaFoldDB" id="A0A2X3KJ79"/>
<keyword evidence="5 8" id="KW-0658">Purine biosynthesis</keyword>
<name>A0A2X3KJ79_9BACT</name>
<comment type="pathway">
    <text evidence="8 9">Purine metabolism; AMP biosynthesis via de novo pathway; AMP from IMP: step 1/2.</text>
</comment>
<keyword evidence="4 8" id="KW-0547">Nucleotide-binding</keyword>
<keyword evidence="2 8" id="KW-0436">Ligase</keyword>
<dbReference type="GO" id="GO:0004019">
    <property type="term" value="F:adenylosuccinate synthase activity"/>
    <property type="evidence" value="ECO:0007669"/>
    <property type="project" value="UniProtKB-UniRule"/>
</dbReference>
<evidence type="ECO:0000256" key="8">
    <source>
        <dbReference type="HAMAP-Rule" id="MF_00011"/>
    </source>
</evidence>
<dbReference type="PROSITE" id="PS01266">
    <property type="entry name" value="ADENYLOSUCCIN_SYN_1"/>
    <property type="match status" value="1"/>
</dbReference>
<comment type="subunit">
    <text evidence="1 8">Homodimer.</text>
</comment>
<feature type="binding site" evidence="8">
    <location>
        <begin position="40"/>
        <end position="42"/>
    </location>
    <ligand>
        <name>GTP</name>
        <dbReference type="ChEBI" id="CHEBI:37565"/>
    </ligand>
</feature>
<feature type="binding site" evidence="8">
    <location>
        <position position="139"/>
    </location>
    <ligand>
        <name>IMP</name>
        <dbReference type="ChEBI" id="CHEBI:58053"/>
        <note>ligand shared between dimeric partners</note>
    </ligand>
</feature>
<gene>
    <name evidence="8 10" type="primary">purA</name>
    <name evidence="10" type="ORF">BARAN1_0417</name>
</gene>
<feature type="binding site" description="in other chain" evidence="8">
    <location>
        <begin position="13"/>
        <end position="16"/>
    </location>
    <ligand>
        <name>IMP</name>
        <dbReference type="ChEBI" id="CHEBI:58053"/>
        <note>ligand shared between dimeric partners</note>
    </ligand>
</feature>
<evidence type="ECO:0000256" key="5">
    <source>
        <dbReference type="ARBA" id="ARBA00022755"/>
    </source>
</evidence>
<dbReference type="InterPro" id="IPR042111">
    <property type="entry name" value="Adenylosuccinate_synth_dom3"/>
</dbReference>
<comment type="similarity">
    <text evidence="8 9">Belongs to the adenylosuccinate synthetase family.</text>
</comment>
<dbReference type="SUPFAM" id="SSF52540">
    <property type="entry name" value="P-loop containing nucleoside triphosphate hydrolases"/>
    <property type="match status" value="1"/>
</dbReference>
<dbReference type="InterPro" id="IPR001114">
    <property type="entry name" value="Adenylosuccinate_synthetase"/>
</dbReference>
<evidence type="ECO:0000256" key="9">
    <source>
        <dbReference type="RuleBase" id="RU000520"/>
    </source>
</evidence>
<comment type="function">
    <text evidence="8">Plays an important role in the de novo pathway of purine nucleotide biosynthesis. Catalyzes the first committed step in the biosynthesis of AMP from IMP.</text>
</comment>
<evidence type="ECO:0000256" key="2">
    <source>
        <dbReference type="ARBA" id="ARBA00022598"/>
    </source>
</evidence>
<proteinExistence type="inferred from homology"/>
<dbReference type="GO" id="GO:0005525">
    <property type="term" value="F:GTP binding"/>
    <property type="evidence" value="ECO:0007669"/>
    <property type="project" value="UniProtKB-UniRule"/>
</dbReference>
<keyword evidence="7 8" id="KW-0342">GTP-binding</keyword>
<dbReference type="HAMAP" id="MF_00011">
    <property type="entry name" value="Adenylosucc_synth"/>
    <property type="match status" value="1"/>
</dbReference>
<evidence type="ECO:0000256" key="4">
    <source>
        <dbReference type="ARBA" id="ARBA00022741"/>
    </source>
</evidence>
<dbReference type="NCBIfam" id="TIGR00184">
    <property type="entry name" value="purA"/>
    <property type="match status" value="1"/>
</dbReference>
<feature type="binding site" evidence="8">
    <location>
        <begin position="285"/>
        <end position="291"/>
    </location>
    <ligand>
        <name>substrate</name>
    </ligand>
</feature>
<evidence type="ECO:0000313" key="11">
    <source>
        <dbReference type="Proteomes" id="UP000249818"/>
    </source>
</evidence>
<dbReference type="GO" id="GO:0000287">
    <property type="term" value="F:magnesium ion binding"/>
    <property type="evidence" value="ECO:0007669"/>
    <property type="project" value="UniProtKB-UniRule"/>
</dbReference>
<evidence type="ECO:0000256" key="3">
    <source>
        <dbReference type="ARBA" id="ARBA00022723"/>
    </source>
</evidence>
<feature type="binding site" description="in other chain" evidence="8">
    <location>
        <position position="289"/>
    </location>
    <ligand>
        <name>IMP</name>
        <dbReference type="ChEBI" id="CHEBI:58053"/>
        <note>ligand shared between dimeric partners</note>
    </ligand>
</feature>
<dbReference type="InterPro" id="IPR042109">
    <property type="entry name" value="Adenylosuccinate_synth_dom1"/>
</dbReference>
<feature type="binding site" description="in other chain" evidence="8">
    <location>
        <position position="125"/>
    </location>
    <ligand>
        <name>IMP</name>
        <dbReference type="ChEBI" id="CHEBI:58053"/>
        <note>ligand shared between dimeric partners</note>
    </ligand>
</feature>
<dbReference type="UniPathway" id="UPA00075">
    <property type="reaction ID" value="UER00335"/>
</dbReference>
<dbReference type="Gene3D" id="3.40.440.10">
    <property type="entry name" value="Adenylosuccinate Synthetase, subunit A, domain 1"/>
    <property type="match status" value="1"/>
</dbReference>
<feature type="binding site" evidence="8">
    <location>
        <begin position="399"/>
        <end position="401"/>
    </location>
    <ligand>
        <name>GTP</name>
        <dbReference type="ChEBI" id="CHEBI:37565"/>
    </ligand>
</feature>
<dbReference type="PANTHER" id="PTHR11846">
    <property type="entry name" value="ADENYLOSUCCINATE SYNTHETASE"/>
    <property type="match status" value="1"/>
</dbReference>
<dbReference type="NCBIfam" id="NF002223">
    <property type="entry name" value="PRK01117.1"/>
    <property type="match status" value="1"/>
</dbReference>
<dbReference type="InterPro" id="IPR042110">
    <property type="entry name" value="Adenylosuccinate_synth_dom2"/>
</dbReference>
<dbReference type="KEGG" id="bana:BARAN1_0417"/>
<organism evidence="10 11">
    <name type="scientific">Candidatus Bipolaricaulis anaerobius</name>
    <dbReference type="NCBI Taxonomy" id="2026885"/>
    <lineage>
        <taxon>Bacteria</taxon>
        <taxon>Candidatus Bipolaricaulota</taxon>
        <taxon>Candidatus Bipolaricaulia</taxon>
        <taxon>Candidatus Bipolaricaulales</taxon>
        <taxon>Candidatus Bipolaricaulaceae</taxon>
        <taxon>Candidatus Bipolaricaulis</taxon>
    </lineage>
</organism>
<accession>A0A2X3KJ79</accession>
<comment type="catalytic activity">
    <reaction evidence="8 9">
        <text>IMP + L-aspartate + GTP = N(6)-(1,2-dicarboxyethyl)-AMP + GDP + phosphate + 2 H(+)</text>
        <dbReference type="Rhea" id="RHEA:15753"/>
        <dbReference type="ChEBI" id="CHEBI:15378"/>
        <dbReference type="ChEBI" id="CHEBI:29991"/>
        <dbReference type="ChEBI" id="CHEBI:37565"/>
        <dbReference type="ChEBI" id="CHEBI:43474"/>
        <dbReference type="ChEBI" id="CHEBI:57567"/>
        <dbReference type="ChEBI" id="CHEBI:58053"/>
        <dbReference type="ChEBI" id="CHEBI:58189"/>
        <dbReference type="EC" id="6.3.4.4"/>
    </reaction>
</comment>
<dbReference type="OrthoDB" id="9807553at2"/>
<comment type="subcellular location">
    <subcellularLocation>
        <location evidence="8">Cytoplasm</location>
    </subcellularLocation>
</comment>
<evidence type="ECO:0000256" key="7">
    <source>
        <dbReference type="ARBA" id="ARBA00023134"/>
    </source>
</evidence>
<dbReference type="GO" id="GO:0046040">
    <property type="term" value="P:IMP metabolic process"/>
    <property type="evidence" value="ECO:0007669"/>
    <property type="project" value="TreeGrafter"/>
</dbReference>
<comment type="cofactor">
    <cofactor evidence="8">
        <name>Mg(2+)</name>
        <dbReference type="ChEBI" id="CHEBI:18420"/>
    </cofactor>
    <text evidence="8">Binds 1 Mg(2+) ion per subunit.</text>
</comment>
<evidence type="ECO:0000313" key="10">
    <source>
        <dbReference type="EMBL" id="SQD92442.1"/>
    </source>
</evidence>
<feature type="binding site" evidence="8">
    <location>
        <begin position="12"/>
        <end position="18"/>
    </location>
    <ligand>
        <name>GTP</name>
        <dbReference type="ChEBI" id="CHEBI:37565"/>
    </ligand>
</feature>
<dbReference type="SMART" id="SM00788">
    <property type="entry name" value="Adenylsucc_synt"/>
    <property type="match status" value="1"/>
</dbReference>
<keyword evidence="11" id="KW-1185">Reference proteome</keyword>
<dbReference type="GO" id="GO:0044208">
    <property type="term" value="P:'de novo' AMP biosynthetic process"/>
    <property type="evidence" value="ECO:0007669"/>
    <property type="project" value="UniProtKB-UniRule"/>
</dbReference>
<keyword evidence="8" id="KW-0963">Cytoplasm</keyword>
<dbReference type="InterPro" id="IPR018220">
    <property type="entry name" value="Adenylosuccin_syn_GTP-bd"/>
</dbReference>
<keyword evidence="3 8" id="KW-0479">Metal-binding</keyword>
<dbReference type="RefSeq" id="WP_122030661.1">
    <property type="nucleotide sequence ID" value="NZ_LS483254.1"/>
</dbReference>
<feature type="binding site" evidence="8">
    <location>
        <position position="40"/>
    </location>
    <ligand>
        <name>Mg(2+)</name>
        <dbReference type="ChEBI" id="CHEBI:18420"/>
    </ligand>
</feature>
<evidence type="ECO:0000256" key="6">
    <source>
        <dbReference type="ARBA" id="ARBA00022842"/>
    </source>
</evidence>
<dbReference type="Proteomes" id="UP000249818">
    <property type="component" value="Chromosome BARAN1"/>
</dbReference>
<dbReference type="Pfam" id="PF00709">
    <property type="entry name" value="Adenylsucc_synt"/>
    <property type="match status" value="1"/>
</dbReference>
<dbReference type="CDD" id="cd03108">
    <property type="entry name" value="AdSS"/>
    <property type="match status" value="1"/>
</dbReference>
<protein>
    <recommendedName>
        <fullName evidence="8 9">Adenylosuccinate synthetase</fullName>
        <shortName evidence="8">AMPSase</shortName>
        <shortName evidence="8">AdSS</shortName>
        <ecNumber evidence="8 9">6.3.4.4</ecNumber>
    </recommendedName>
    <alternativeName>
        <fullName evidence="8">IMP--aspartate ligase</fullName>
    </alternativeName>
</protein>
<feature type="binding site" description="in other chain" evidence="8">
    <location>
        <position position="226"/>
    </location>
    <ligand>
        <name>IMP</name>
        <dbReference type="ChEBI" id="CHEBI:58053"/>
        <note>ligand shared between dimeric partners</note>
    </ligand>
</feature>
<dbReference type="FunFam" id="3.90.170.10:FF:000001">
    <property type="entry name" value="Adenylosuccinate synthetase"/>
    <property type="match status" value="1"/>
</dbReference>
<dbReference type="Gene3D" id="1.10.300.10">
    <property type="entry name" value="Adenylosuccinate Synthetase, subunit A, domain 2"/>
    <property type="match status" value="1"/>
</dbReference>
<evidence type="ECO:0000256" key="1">
    <source>
        <dbReference type="ARBA" id="ARBA00011738"/>
    </source>
</evidence>
<feature type="binding site" evidence="8">
    <location>
        <begin position="317"/>
        <end position="319"/>
    </location>
    <ligand>
        <name>GTP</name>
        <dbReference type="ChEBI" id="CHEBI:37565"/>
    </ligand>
</feature>
<feature type="binding site" evidence="8">
    <location>
        <position position="291"/>
    </location>
    <ligand>
        <name>GTP</name>
        <dbReference type="ChEBI" id="CHEBI:37565"/>
    </ligand>
</feature>
<dbReference type="Gene3D" id="3.90.170.10">
    <property type="entry name" value="Adenylosuccinate Synthetase, subunit A, domain 3"/>
    <property type="match status" value="1"/>
</dbReference>
<sequence>MPAVAVIGAQWGDEAKGKVVHHLCRTARMCVRFNGGANAGHTVEDGRGTARLHLVPSGALHPRCQGVVGHGVALDPWELERELGELEAQRRPAPDLLLSERAHLVLPFHRLREELSGAADRIGTTRRGIGPCYEDRVARRGLRLADLADEKMVLDHLIECAQRAGGGPDPKEVWGELLRFRERFADRIGDAQRAIATALDGGSDVVFEGAQGTLLDLDLGTYPCVTSSTTTVHGIGWGTGVRVNLARVVGVMKAYTTRVGEGPFPTEELGAVGDRLREGGGEYGATTGRPRRCGWLDLVALRHAHRVNGFTELALTKLDVLSGLHEIKVAVAYTIAGQGGAAFPARVEDLARAEPVYEVLPGWGEDIAGARDEEELPSAARGLVRFVEMELGVPVTLIGTGPGEQAMIERGSK</sequence>
<dbReference type="GO" id="GO:0005737">
    <property type="term" value="C:cytoplasm"/>
    <property type="evidence" value="ECO:0007669"/>
    <property type="project" value="UniProtKB-SubCell"/>
</dbReference>
<feature type="binding site" evidence="8">
    <location>
        <position position="13"/>
    </location>
    <ligand>
        <name>Mg(2+)</name>
        <dbReference type="ChEBI" id="CHEBI:18420"/>
    </ligand>
</feature>
<reference evidence="11" key="1">
    <citation type="submission" date="2018-05" db="EMBL/GenBank/DDBJ databases">
        <authorList>
            <person name="Hao L."/>
        </authorList>
    </citation>
    <scope>NUCLEOTIDE SEQUENCE [LARGE SCALE GENOMIC DNA]</scope>
</reference>
<dbReference type="InterPro" id="IPR027417">
    <property type="entry name" value="P-loop_NTPase"/>
</dbReference>
<keyword evidence="6 8" id="KW-0460">Magnesium</keyword>
<dbReference type="EC" id="6.3.4.4" evidence="8 9"/>
<feature type="binding site" description="in other chain" evidence="8">
    <location>
        <begin position="38"/>
        <end position="41"/>
    </location>
    <ligand>
        <name>IMP</name>
        <dbReference type="ChEBI" id="CHEBI:58053"/>
        <note>ligand shared between dimeric partners</note>
    </ligand>
</feature>